<gene>
    <name evidence="4" type="ORF">B0J12DRAFT_584911</name>
</gene>
<proteinExistence type="inferred from homology"/>
<protein>
    <submittedName>
        <fullName evidence="4">Short chain dehydrogenase/ reductase-like protein</fullName>
    </submittedName>
</protein>
<dbReference type="Gene3D" id="3.40.50.720">
    <property type="entry name" value="NAD(P)-binding Rossmann-like Domain"/>
    <property type="match status" value="1"/>
</dbReference>
<evidence type="ECO:0000313" key="5">
    <source>
        <dbReference type="Proteomes" id="UP000774617"/>
    </source>
</evidence>
<dbReference type="SUPFAM" id="SSF51735">
    <property type="entry name" value="NAD(P)-binding Rossmann-fold domains"/>
    <property type="match status" value="1"/>
</dbReference>
<dbReference type="PRINTS" id="PR00080">
    <property type="entry name" value="SDRFAMILY"/>
</dbReference>
<dbReference type="InterPro" id="IPR036291">
    <property type="entry name" value="NAD(P)-bd_dom_sf"/>
</dbReference>
<dbReference type="Proteomes" id="UP000774617">
    <property type="component" value="Unassembled WGS sequence"/>
</dbReference>
<evidence type="ECO:0000256" key="2">
    <source>
        <dbReference type="ARBA" id="ARBA00023002"/>
    </source>
</evidence>
<reference evidence="4 5" key="1">
    <citation type="journal article" date="2021" name="Nat. Commun.">
        <title>Genetic determinants of endophytism in the Arabidopsis root mycobiome.</title>
        <authorList>
            <person name="Mesny F."/>
            <person name="Miyauchi S."/>
            <person name="Thiergart T."/>
            <person name="Pickel B."/>
            <person name="Atanasova L."/>
            <person name="Karlsson M."/>
            <person name="Huettel B."/>
            <person name="Barry K.W."/>
            <person name="Haridas S."/>
            <person name="Chen C."/>
            <person name="Bauer D."/>
            <person name="Andreopoulos W."/>
            <person name="Pangilinan J."/>
            <person name="LaButti K."/>
            <person name="Riley R."/>
            <person name="Lipzen A."/>
            <person name="Clum A."/>
            <person name="Drula E."/>
            <person name="Henrissat B."/>
            <person name="Kohler A."/>
            <person name="Grigoriev I.V."/>
            <person name="Martin F.M."/>
            <person name="Hacquard S."/>
        </authorList>
    </citation>
    <scope>NUCLEOTIDE SEQUENCE [LARGE SCALE GENOMIC DNA]</scope>
    <source>
        <strain evidence="4 5">MPI-SDFR-AT-0080</strain>
    </source>
</reference>
<evidence type="ECO:0000256" key="1">
    <source>
        <dbReference type="ARBA" id="ARBA00006484"/>
    </source>
</evidence>
<dbReference type="PANTHER" id="PTHR24320">
    <property type="entry name" value="RETINOL DEHYDROGENASE"/>
    <property type="match status" value="1"/>
</dbReference>
<accession>A0ABQ8FTU4</accession>
<dbReference type="EMBL" id="JAGTJR010000056">
    <property type="protein sequence ID" value="KAH7026786.1"/>
    <property type="molecule type" value="Genomic_DNA"/>
</dbReference>
<sequence length="350" mass="37841">MTSRSEFGQDTKASEVADVFASQIKGRVVAITGIAKDGLGGATASAIAKHGPALLILISRTQSKIDEVIAEIKAINPHANVKSVLVDLLSQASVRSAADEVKNLTTRIDLLINNAGFTIFKRKWSPEGIEAHLAGNHLGPFLLTNLLMDRLLAAAEASPRGTTRVINLSSMTHVISPFRFHDYNIESKPVPPEEDLQADGWPKEIVQATQDGYMGFPAYAQSKTANILFTIELNRRFSDKGLVSYSVHPGVVGSTGFNRDMDPALLEASAEMMKYIHIKPSNDEGASTTMVAALDPALNGSWASILTSYTEPKGIYLSDCQFADPAPHASNAEYAKKVWALSEELVKQTF</sequence>
<evidence type="ECO:0000256" key="3">
    <source>
        <dbReference type="RuleBase" id="RU000363"/>
    </source>
</evidence>
<dbReference type="InterPro" id="IPR002347">
    <property type="entry name" value="SDR_fam"/>
</dbReference>
<evidence type="ECO:0000313" key="4">
    <source>
        <dbReference type="EMBL" id="KAH7026786.1"/>
    </source>
</evidence>
<dbReference type="PRINTS" id="PR00081">
    <property type="entry name" value="GDHRDH"/>
</dbReference>
<comment type="similarity">
    <text evidence="1 3">Belongs to the short-chain dehydrogenases/reductases (SDR) family.</text>
</comment>
<keyword evidence="2" id="KW-0560">Oxidoreductase</keyword>
<dbReference type="PANTHER" id="PTHR24320:SF283">
    <property type="entry name" value="RETINOL DEHYDROGENASE 11"/>
    <property type="match status" value="1"/>
</dbReference>
<comment type="caution">
    <text evidence="4">The sequence shown here is derived from an EMBL/GenBank/DDBJ whole genome shotgun (WGS) entry which is preliminary data.</text>
</comment>
<keyword evidence="5" id="KW-1185">Reference proteome</keyword>
<organism evidence="4 5">
    <name type="scientific">Macrophomina phaseolina</name>
    <dbReference type="NCBI Taxonomy" id="35725"/>
    <lineage>
        <taxon>Eukaryota</taxon>
        <taxon>Fungi</taxon>
        <taxon>Dikarya</taxon>
        <taxon>Ascomycota</taxon>
        <taxon>Pezizomycotina</taxon>
        <taxon>Dothideomycetes</taxon>
        <taxon>Dothideomycetes incertae sedis</taxon>
        <taxon>Botryosphaeriales</taxon>
        <taxon>Botryosphaeriaceae</taxon>
        <taxon>Macrophomina</taxon>
    </lineage>
</organism>
<name>A0ABQ8FTU4_9PEZI</name>
<dbReference type="Pfam" id="PF00106">
    <property type="entry name" value="adh_short"/>
    <property type="match status" value="1"/>
</dbReference>